<dbReference type="PIRSF" id="PIRSF005902">
    <property type="entry name" value="DNase_TatD"/>
    <property type="match status" value="1"/>
</dbReference>
<name>A0A6A6T248_9PLEO</name>
<organism evidence="6 7">
    <name type="scientific">Lophiostoma macrostomum CBS 122681</name>
    <dbReference type="NCBI Taxonomy" id="1314788"/>
    <lineage>
        <taxon>Eukaryota</taxon>
        <taxon>Fungi</taxon>
        <taxon>Dikarya</taxon>
        <taxon>Ascomycota</taxon>
        <taxon>Pezizomycotina</taxon>
        <taxon>Dothideomycetes</taxon>
        <taxon>Pleosporomycetidae</taxon>
        <taxon>Pleosporales</taxon>
        <taxon>Lophiostomataceae</taxon>
        <taxon>Lophiostoma</taxon>
    </lineage>
</organism>
<dbReference type="InterPro" id="IPR050891">
    <property type="entry name" value="TatD-type_Hydrolase"/>
</dbReference>
<protein>
    <submittedName>
        <fullName evidence="6">Deoxyribonuclease tatD</fullName>
    </submittedName>
</protein>
<dbReference type="OrthoDB" id="6079689at2759"/>
<dbReference type="InterPro" id="IPR018228">
    <property type="entry name" value="DNase_TatD-rel_CS"/>
</dbReference>
<feature type="binding site" evidence="5">
    <location>
        <position position="121"/>
    </location>
    <ligand>
        <name>a divalent metal cation</name>
        <dbReference type="ChEBI" id="CHEBI:60240"/>
        <label>1</label>
    </ligand>
</feature>
<dbReference type="FunFam" id="3.20.20.140:FF:000072">
    <property type="entry name" value="Hydrolase, TatD family protein"/>
    <property type="match status" value="1"/>
</dbReference>
<dbReference type="PROSITE" id="PS01090">
    <property type="entry name" value="TATD_2"/>
    <property type="match status" value="1"/>
</dbReference>
<dbReference type="GO" id="GO:0005829">
    <property type="term" value="C:cytosol"/>
    <property type="evidence" value="ECO:0007669"/>
    <property type="project" value="TreeGrafter"/>
</dbReference>
<accession>A0A6A6T248</accession>
<dbReference type="GO" id="GO:0046872">
    <property type="term" value="F:metal ion binding"/>
    <property type="evidence" value="ECO:0007669"/>
    <property type="project" value="UniProtKB-KW"/>
</dbReference>
<dbReference type="AlphaFoldDB" id="A0A6A6T248"/>
<feature type="binding site" evidence="5">
    <location>
        <position position="184"/>
    </location>
    <ligand>
        <name>a divalent metal cation</name>
        <dbReference type="ChEBI" id="CHEBI:60240"/>
        <label>2</label>
    </ligand>
</feature>
<dbReference type="InterPro" id="IPR032466">
    <property type="entry name" value="Metal_Hydrolase"/>
</dbReference>
<evidence type="ECO:0000256" key="4">
    <source>
        <dbReference type="ARBA" id="ARBA00022801"/>
    </source>
</evidence>
<dbReference type="Pfam" id="PF01026">
    <property type="entry name" value="TatD_DNase"/>
    <property type="match status" value="1"/>
</dbReference>
<keyword evidence="7" id="KW-1185">Reference proteome</keyword>
<dbReference type="SUPFAM" id="SSF51556">
    <property type="entry name" value="Metallo-dependent hydrolases"/>
    <property type="match status" value="1"/>
</dbReference>
<feature type="binding site" evidence="5">
    <location>
        <position position="232"/>
    </location>
    <ligand>
        <name>a divalent metal cation</name>
        <dbReference type="ChEBI" id="CHEBI:60240"/>
        <label>1</label>
    </ligand>
</feature>
<dbReference type="InterPro" id="IPR001130">
    <property type="entry name" value="TatD-like"/>
</dbReference>
<sequence>MSENTGPLRYVDIGINLGDPVFRGEYHGTQRHENDFEDILERARAAGCKKFMVTGSDLKESEHAVEIAKAHPGLCYATIGVHPCSAKTFDTHPGGPSALLSSLRSLAKEASSTGHAVAFGEIGLDYDRLFLTPKEQQLKYFAVQLDLAVELQLPLFLHSRAAAEDFERLLGEKLEQLPKRGLVHSFTGTVEEMRRVVDMGFDVGVNGCSMKTEENIATIRAIPLAHLQIETDGPWCEMRPSHASAAYLTDAPPLPKAVKKEKWVKGAMVKGRNEPATIPHVAYAIAKIKEVGVEEVCEAAWRNSIRMFGLGEGGV</sequence>
<gene>
    <name evidence="6" type="ORF">K491DRAFT_662097</name>
</gene>
<dbReference type="PANTHER" id="PTHR10060">
    <property type="entry name" value="TATD FAMILY DEOXYRIBONUCLEASE"/>
    <property type="match status" value="1"/>
</dbReference>
<evidence type="ECO:0000256" key="1">
    <source>
        <dbReference type="ARBA" id="ARBA00009275"/>
    </source>
</evidence>
<dbReference type="CDD" id="cd01310">
    <property type="entry name" value="TatD_DNAse"/>
    <property type="match status" value="1"/>
</dbReference>
<evidence type="ECO:0000313" key="7">
    <source>
        <dbReference type="Proteomes" id="UP000799324"/>
    </source>
</evidence>
<evidence type="ECO:0000313" key="6">
    <source>
        <dbReference type="EMBL" id="KAF2653387.1"/>
    </source>
</evidence>
<keyword evidence="4" id="KW-0378">Hydrolase</keyword>
<evidence type="ECO:0000256" key="2">
    <source>
        <dbReference type="ARBA" id="ARBA00022722"/>
    </source>
</evidence>
<dbReference type="PANTHER" id="PTHR10060:SF15">
    <property type="entry name" value="DEOXYRIBONUCLEASE TATDN1"/>
    <property type="match status" value="1"/>
</dbReference>
<reference evidence="6" key="1">
    <citation type="journal article" date="2020" name="Stud. Mycol.">
        <title>101 Dothideomycetes genomes: a test case for predicting lifestyles and emergence of pathogens.</title>
        <authorList>
            <person name="Haridas S."/>
            <person name="Albert R."/>
            <person name="Binder M."/>
            <person name="Bloem J."/>
            <person name="Labutti K."/>
            <person name="Salamov A."/>
            <person name="Andreopoulos B."/>
            <person name="Baker S."/>
            <person name="Barry K."/>
            <person name="Bills G."/>
            <person name="Bluhm B."/>
            <person name="Cannon C."/>
            <person name="Castanera R."/>
            <person name="Culley D."/>
            <person name="Daum C."/>
            <person name="Ezra D."/>
            <person name="Gonzalez J."/>
            <person name="Henrissat B."/>
            <person name="Kuo A."/>
            <person name="Liang C."/>
            <person name="Lipzen A."/>
            <person name="Lutzoni F."/>
            <person name="Magnuson J."/>
            <person name="Mondo S."/>
            <person name="Nolan M."/>
            <person name="Ohm R."/>
            <person name="Pangilinan J."/>
            <person name="Park H.-J."/>
            <person name="Ramirez L."/>
            <person name="Alfaro M."/>
            <person name="Sun H."/>
            <person name="Tritt A."/>
            <person name="Yoshinaga Y."/>
            <person name="Zwiers L.-H."/>
            <person name="Turgeon B."/>
            <person name="Goodwin S."/>
            <person name="Spatafora J."/>
            <person name="Crous P."/>
            <person name="Grigoriev I."/>
        </authorList>
    </citation>
    <scope>NUCLEOTIDE SEQUENCE</scope>
    <source>
        <strain evidence="6">CBS 122681</strain>
    </source>
</reference>
<proteinExistence type="inferred from homology"/>
<dbReference type="Proteomes" id="UP000799324">
    <property type="component" value="Unassembled WGS sequence"/>
</dbReference>
<keyword evidence="3 5" id="KW-0479">Metal-binding</keyword>
<feature type="binding site" evidence="5">
    <location>
        <position position="158"/>
    </location>
    <ligand>
        <name>a divalent metal cation</name>
        <dbReference type="ChEBI" id="CHEBI:60240"/>
        <label>2</label>
    </ligand>
</feature>
<keyword evidence="2" id="KW-0540">Nuclease</keyword>
<evidence type="ECO:0000256" key="3">
    <source>
        <dbReference type="ARBA" id="ARBA00022723"/>
    </source>
</evidence>
<dbReference type="GO" id="GO:0008296">
    <property type="term" value="F:3'-5'-DNA exonuclease activity"/>
    <property type="evidence" value="ECO:0007669"/>
    <property type="project" value="TreeGrafter"/>
</dbReference>
<dbReference type="EMBL" id="MU004382">
    <property type="protein sequence ID" value="KAF2653387.1"/>
    <property type="molecule type" value="Genomic_DNA"/>
</dbReference>
<comment type="similarity">
    <text evidence="1">Belongs to the metallo-dependent hydrolases superfamily. TatD-type hydrolase family.</text>
</comment>
<evidence type="ECO:0000256" key="5">
    <source>
        <dbReference type="PIRSR" id="PIRSR005902-1"/>
    </source>
</evidence>
<dbReference type="Gene3D" id="3.20.20.140">
    <property type="entry name" value="Metal-dependent hydrolases"/>
    <property type="match status" value="1"/>
</dbReference>